<dbReference type="Proteomes" id="UP000694397">
    <property type="component" value="Chromosome 15"/>
</dbReference>
<keyword evidence="11" id="KW-0269">Exonuclease</keyword>
<feature type="region of interest" description="Disordered" evidence="19">
    <location>
        <begin position="1"/>
        <end position="82"/>
    </location>
</feature>
<keyword evidence="13" id="KW-0539">Nucleus</keyword>
<dbReference type="GO" id="GO:0005737">
    <property type="term" value="C:cytoplasm"/>
    <property type="evidence" value="ECO:0007669"/>
    <property type="project" value="UniProtKB-SubCell"/>
</dbReference>
<reference evidence="20" key="2">
    <citation type="submission" date="2025-08" db="UniProtKB">
        <authorList>
            <consortium name="Ensembl"/>
        </authorList>
    </citation>
    <scope>IDENTIFICATION</scope>
</reference>
<organism evidence="20 21">
    <name type="scientific">Scleropages formosus</name>
    <name type="common">Asian bonytongue</name>
    <name type="synonym">Osteoglossum formosum</name>
    <dbReference type="NCBI Taxonomy" id="113540"/>
    <lineage>
        <taxon>Eukaryota</taxon>
        <taxon>Metazoa</taxon>
        <taxon>Chordata</taxon>
        <taxon>Craniata</taxon>
        <taxon>Vertebrata</taxon>
        <taxon>Euteleostomi</taxon>
        <taxon>Actinopterygii</taxon>
        <taxon>Neopterygii</taxon>
        <taxon>Teleostei</taxon>
        <taxon>Osteoglossocephala</taxon>
        <taxon>Osteoglossomorpha</taxon>
        <taxon>Osteoglossiformes</taxon>
        <taxon>Osteoglossidae</taxon>
        <taxon>Scleropages</taxon>
    </lineage>
</organism>
<feature type="binding site" evidence="17">
    <location>
        <position position="194"/>
    </location>
    <ligand>
        <name>substrate</name>
    </ligand>
</feature>
<dbReference type="Ensembl" id="ENSSFOT00015061163.1">
    <property type="protein sequence ID" value="ENSSFOP00015042644.1"/>
    <property type="gene ID" value="ENSSFOG00015011585.2"/>
</dbReference>
<protein>
    <recommendedName>
        <fullName evidence="15">Tyrosyl-DNA phosphodiesterase 1</fullName>
    </recommendedName>
</protein>
<dbReference type="GO" id="GO:0003690">
    <property type="term" value="F:double-stranded DNA binding"/>
    <property type="evidence" value="ECO:0007669"/>
    <property type="project" value="TreeGrafter"/>
</dbReference>
<sequence>MRLRDCYSAVDRVKKMSQSQHGKWTLSSSDDEDEDPSPLPSDGNPGKGLRPFADHRKARNPSPKRTKPERARPASPHGASYYKEEPADVFDAGFLPADGAFRFYLNRVTGIEKKFNTGALHIKGSVIQKSFNYCFDISWMVQQYPPEFRDKPVMIVHGEKRESKARLIQQAQPYTHIRFCQAKLDIAFGTHHTKMMLLWYEEGFRVVILTSNLIPADWYQKTQGLWLSPLYPKLPEGSPFLAGESPTNFKSDLLDYLRSYRAPELEEWIQRIGEHDLSQTRVYLVGSTPGRFLGSDMEKWGHLRLRKLLSENTQRVQNEEAWPVVAQFSSIGSMGVDKTKWLAAEFQHTLTTLGKGKKVSTSPEIPMYLVYPSVENVRTSLEGYPAGGSLPYSIQTAQRQLWLHSYFHYWSAEVTGRSHAMPHIKTYMRTSPDFAELSWFLVTSANLSKAAWGALEKNNTQMMVRSYELGVLFLPSAFDMKTFKVQKNPFPATGSSASFPVPFDLPPQPYRNKDQPWIWNIPYTQAPDTHGNVWVPS</sequence>
<dbReference type="FunFam" id="3.30.870.10:FF:000012">
    <property type="entry name" value="Tyrosyl-DNA phosphodiesterase 1"/>
    <property type="match status" value="1"/>
</dbReference>
<dbReference type="PANTHER" id="PTHR12415">
    <property type="entry name" value="TYROSYL-DNA PHOSPHODIESTERASE 1"/>
    <property type="match status" value="1"/>
</dbReference>
<keyword evidence="12" id="KW-0234">DNA repair</keyword>
<dbReference type="GeneTree" id="ENSGT00390000002211"/>
<dbReference type="InterPro" id="IPR010347">
    <property type="entry name" value="Tdp1"/>
</dbReference>
<name>A0A8C9SUM1_SCLFO</name>
<evidence type="ECO:0000256" key="1">
    <source>
        <dbReference type="ARBA" id="ARBA00004123"/>
    </source>
</evidence>
<dbReference type="Pfam" id="PF06087">
    <property type="entry name" value="Tyr-DNA_phospho"/>
    <property type="match status" value="1"/>
</dbReference>
<feature type="site" description="Interaction with DNA" evidence="18">
    <location>
        <position position="448"/>
    </location>
</feature>
<evidence type="ECO:0000256" key="12">
    <source>
        <dbReference type="ARBA" id="ARBA00023204"/>
    </source>
</evidence>
<dbReference type="Gene3D" id="3.30.870.10">
    <property type="entry name" value="Endonuclease Chain A"/>
    <property type="match status" value="2"/>
</dbReference>
<dbReference type="GO" id="GO:0003697">
    <property type="term" value="F:single-stranded DNA binding"/>
    <property type="evidence" value="ECO:0007669"/>
    <property type="project" value="TreeGrafter"/>
</dbReference>
<dbReference type="FunFam" id="3.30.870.10:FF:000020">
    <property type="entry name" value="Tyrosyl-DNA phosphodiesterase 1"/>
    <property type="match status" value="1"/>
</dbReference>
<keyword evidence="10" id="KW-0378">Hydrolase</keyword>
<dbReference type="AlphaFoldDB" id="A0A8C9SUM1"/>
<dbReference type="GO" id="GO:0000012">
    <property type="term" value="P:single strand break repair"/>
    <property type="evidence" value="ECO:0007669"/>
    <property type="project" value="UniProtKB-ARBA"/>
</dbReference>
<dbReference type="PANTHER" id="PTHR12415:SF0">
    <property type="entry name" value="TYROSYL-DNA PHOSPHODIESTERASE 1"/>
    <property type="match status" value="1"/>
</dbReference>
<feature type="active site" description="Proton donor/acceptor" evidence="16">
    <location>
        <position position="423"/>
    </location>
</feature>
<evidence type="ECO:0000256" key="13">
    <source>
        <dbReference type="ARBA" id="ARBA00023242"/>
    </source>
</evidence>
<dbReference type="CDD" id="cd09193">
    <property type="entry name" value="PLDc_mTdp1_1"/>
    <property type="match status" value="1"/>
</dbReference>
<feature type="active site" description="Nucleophile" evidence="16">
    <location>
        <position position="192"/>
    </location>
</feature>
<comment type="subunit">
    <text evidence="4">Monomer.</text>
</comment>
<evidence type="ECO:0000256" key="2">
    <source>
        <dbReference type="ARBA" id="ARBA00004496"/>
    </source>
</evidence>
<comment type="subcellular location">
    <subcellularLocation>
        <location evidence="2">Cytoplasm</location>
    </subcellularLocation>
    <subcellularLocation>
        <location evidence="1">Nucleus</location>
    </subcellularLocation>
</comment>
<keyword evidence="9" id="KW-0227">DNA damage</keyword>
<evidence type="ECO:0000256" key="16">
    <source>
        <dbReference type="PIRSR" id="PIRSR610347-1"/>
    </source>
</evidence>
<feature type="binding site" evidence="17">
    <location>
        <position position="425"/>
    </location>
    <ligand>
        <name>substrate</name>
    </ligand>
</feature>
<evidence type="ECO:0000256" key="3">
    <source>
        <dbReference type="ARBA" id="ARBA00010205"/>
    </source>
</evidence>
<dbReference type="GO" id="GO:0004527">
    <property type="term" value="F:exonuclease activity"/>
    <property type="evidence" value="ECO:0007669"/>
    <property type="project" value="UniProtKB-KW"/>
</dbReference>
<evidence type="ECO:0000256" key="10">
    <source>
        <dbReference type="ARBA" id="ARBA00022801"/>
    </source>
</evidence>
<reference evidence="20 21" key="1">
    <citation type="submission" date="2019-04" db="EMBL/GenBank/DDBJ databases">
        <authorList>
            <consortium name="Wellcome Sanger Institute Data Sharing"/>
        </authorList>
    </citation>
    <scope>NUCLEOTIDE SEQUENCE [LARGE SCALE GENOMIC DNA]</scope>
</reference>
<dbReference type="CDD" id="cd09195">
    <property type="entry name" value="PLDc_mTdp1_2"/>
    <property type="match status" value="1"/>
</dbReference>
<evidence type="ECO:0000256" key="5">
    <source>
        <dbReference type="ARBA" id="ARBA00022490"/>
    </source>
</evidence>
<evidence type="ECO:0000256" key="17">
    <source>
        <dbReference type="PIRSR" id="PIRSR610347-2"/>
    </source>
</evidence>
<gene>
    <name evidence="20" type="primary">TDP1</name>
    <name evidence="20" type="synonym">tdp1</name>
</gene>
<evidence type="ECO:0000256" key="6">
    <source>
        <dbReference type="ARBA" id="ARBA00022553"/>
    </source>
</evidence>
<evidence type="ECO:0000256" key="15">
    <source>
        <dbReference type="ARBA" id="ARBA00073062"/>
    </source>
</evidence>
<evidence type="ECO:0000256" key="8">
    <source>
        <dbReference type="ARBA" id="ARBA00022737"/>
    </source>
</evidence>
<dbReference type="SUPFAM" id="SSF56024">
    <property type="entry name" value="Phospholipase D/nuclease"/>
    <property type="match status" value="2"/>
</dbReference>
<evidence type="ECO:0000313" key="21">
    <source>
        <dbReference type="Proteomes" id="UP000694397"/>
    </source>
</evidence>
<dbReference type="GO" id="GO:0017005">
    <property type="term" value="F:3'-tyrosyl-DNA phosphodiesterase activity"/>
    <property type="evidence" value="ECO:0007669"/>
    <property type="project" value="TreeGrafter"/>
</dbReference>
<keyword evidence="8" id="KW-0677">Repeat</keyword>
<comment type="function">
    <text evidence="14">DNA repair enzyme that can remove a variety of covalent adducts from DNA through hydrolysis of a 3'-phosphodiester bond, giving rise to DNA with a free 3' phosphate. Catalyzes the hydrolysis of dead-end complexes between DNA and the topoisomerase I active site tyrosine residue. Hydrolyzes 3'-phosphoglycolates on protruding 3' ends on DNA double-strand breaks due to DNA damage by radiation and free radicals. Acts on blunt-ended double-strand DNA breaks and on single-stranded DNA. Has low 3'exonuclease activity and can remove a single nucleoside from the 3'end of DNA and RNA molecules with 3'hydroxyl groups. Has no exonuclease activity towards DNA or RNA with a 3'phosphate.</text>
</comment>
<feature type="compositionally biased region" description="Basic residues" evidence="19">
    <location>
        <begin position="56"/>
        <end position="65"/>
    </location>
</feature>
<keyword evidence="7" id="KW-0540">Nuclease</keyword>
<proteinExistence type="inferred from homology"/>
<dbReference type="GO" id="GO:0005634">
    <property type="term" value="C:nucleus"/>
    <property type="evidence" value="ECO:0007669"/>
    <property type="project" value="UniProtKB-SubCell"/>
</dbReference>
<evidence type="ECO:0000256" key="19">
    <source>
        <dbReference type="SAM" id="MobiDB-lite"/>
    </source>
</evidence>
<keyword evidence="21" id="KW-1185">Reference proteome</keyword>
<evidence type="ECO:0000256" key="4">
    <source>
        <dbReference type="ARBA" id="ARBA00011245"/>
    </source>
</evidence>
<evidence type="ECO:0000256" key="11">
    <source>
        <dbReference type="ARBA" id="ARBA00022839"/>
    </source>
</evidence>
<comment type="similarity">
    <text evidence="3">Belongs to the tyrosyl-DNA phosphodiesterase family.</text>
</comment>
<evidence type="ECO:0000256" key="14">
    <source>
        <dbReference type="ARBA" id="ARBA00054472"/>
    </source>
</evidence>
<evidence type="ECO:0000256" key="9">
    <source>
        <dbReference type="ARBA" id="ARBA00022763"/>
    </source>
</evidence>
<evidence type="ECO:0000256" key="7">
    <source>
        <dbReference type="ARBA" id="ARBA00022722"/>
    </source>
</evidence>
<evidence type="ECO:0000313" key="20">
    <source>
        <dbReference type="Ensembl" id="ENSSFOP00015042644.1"/>
    </source>
</evidence>
<accession>A0A8C9SUM1</accession>
<evidence type="ECO:0000256" key="18">
    <source>
        <dbReference type="PIRSR" id="PIRSR610347-3"/>
    </source>
</evidence>
<keyword evidence="5" id="KW-0963">Cytoplasm</keyword>
<keyword evidence="6" id="KW-0597">Phosphoprotein</keyword>
<reference evidence="20" key="3">
    <citation type="submission" date="2025-09" db="UniProtKB">
        <authorList>
            <consortium name="Ensembl"/>
        </authorList>
    </citation>
    <scope>IDENTIFICATION</scope>
</reference>